<name>A0A0K0DAL6_ANGCA</name>
<feature type="signal peptide" evidence="2">
    <location>
        <begin position="1"/>
        <end position="18"/>
    </location>
</feature>
<accession>A0A0K0DAL6</accession>
<dbReference type="Pfam" id="PF03991">
    <property type="entry name" value="Prion_octapep"/>
    <property type="match status" value="1"/>
</dbReference>
<keyword evidence="3" id="KW-1185">Reference proteome</keyword>
<proteinExistence type="predicted"/>
<feature type="chain" id="PRO_5005326679" evidence="2">
    <location>
        <begin position="19"/>
        <end position="97"/>
    </location>
</feature>
<evidence type="ECO:0000313" key="4">
    <source>
        <dbReference type="WBParaSite" id="ACAC_0000734101-mRNA-1"/>
    </source>
</evidence>
<organism evidence="3 4">
    <name type="scientific">Angiostrongylus cantonensis</name>
    <name type="common">Rat lungworm</name>
    <dbReference type="NCBI Taxonomy" id="6313"/>
    <lineage>
        <taxon>Eukaryota</taxon>
        <taxon>Metazoa</taxon>
        <taxon>Ecdysozoa</taxon>
        <taxon>Nematoda</taxon>
        <taxon>Chromadorea</taxon>
        <taxon>Rhabditida</taxon>
        <taxon>Rhabditina</taxon>
        <taxon>Rhabditomorpha</taxon>
        <taxon>Strongyloidea</taxon>
        <taxon>Metastrongylidae</taxon>
        <taxon>Angiostrongylus</taxon>
    </lineage>
</organism>
<dbReference type="Proteomes" id="UP000035642">
    <property type="component" value="Unassembled WGS sequence"/>
</dbReference>
<dbReference type="AlphaFoldDB" id="A0A0K0DAL6"/>
<keyword evidence="2" id="KW-0732">Signal</keyword>
<dbReference type="WBParaSite" id="ACAC_0000734101-mRNA-1">
    <property type="protein sequence ID" value="ACAC_0000734101-mRNA-1"/>
    <property type="gene ID" value="ACAC_0000734101"/>
</dbReference>
<evidence type="ECO:0000313" key="3">
    <source>
        <dbReference type="Proteomes" id="UP000035642"/>
    </source>
</evidence>
<feature type="region of interest" description="Disordered" evidence="1">
    <location>
        <begin position="69"/>
        <end position="97"/>
    </location>
</feature>
<protein>
    <submittedName>
        <fullName evidence="4">Uncharacterized protein</fullName>
    </submittedName>
</protein>
<reference evidence="4" key="2">
    <citation type="submission" date="2017-02" db="UniProtKB">
        <authorList>
            <consortium name="WormBaseParasite"/>
        </authorList>
    </citation>
    <scope>IDENTIFICATION</scope>
</reference>
<evidence type="ECO:0000256" key="1">
    <source>
        <dbReference type="SAM" id="MobiDB-lite"/>
    </source>
</evidence>
<evidence type="ECO:0000256" key="2">
    <source>
        <dbReference type="SAM" id="SignalP"/>
    </source>
</evidence>
<dbReference type="InterPro" id="IPR020949">
    <property type="entry name" value="Prion_copper_b_octapeptide"/>
</dbReference>
<sequence length="97" mass="10435">MRSLCVYALFCILAVISAQLVSPTNENDGGKQPEGEPVLRIKRQFGYGGWGRPWGGGWGRPWGGGWGRPWGGGWGRPWGGGWGRPWGGGYGGPWGGY</sequence>
<reference evidence="3" key="1">
    <citation type="submission" date="2012-09" db="EMBL/GenBank/DDBJ databases">
        <authorList>
            <person name="Martin A.A."/>
        </authorList>
    </citation>
    <scope>NUCLEOTIDE SEQUENCE</scope>
</reference>